<reference evidence="1 2" key="1">
    <citation type="submission" date="2015-11" db="EMBL/GenBank/DDBJ databases">
        <title>Exploring the genomic traits of fungus-feeding bacterial genus Collimonas.</title>
        <authorList>
            <person name="Song C."/>
            <person name="Schmidt R."/>
            <person name="de Jager V."/>
            <person name="Krzyzanowska D."/>
            <person name="Jongedijk E."/>
            <person name="Cankar K."/>
            <person name="Beekwilder J."/>
            <person name="van Veen A."/>
            <person name="de Boer W."/>
            <person name="van Veen J.A."/>
            <person name="Garbeva P."/>
        </authorList>
    </citation>
    <scope>NUCLEOTIDE SEQUENCE [LARGE SCALE GENOMIC DNA]</scope>
    <source>
        <strain evidence="1 2">Ter91</strain>
    </source>
</reference>
<dbReference type="AlphaFoldDB" id="A0A127Q6V3"/>
<dbReference type="Proteomes" id="UP000074561">
    <property type="component" value="Chromosome"/>
</dbReference>
<dbReference type="KEGG" id="cpra:CPter91_3435"/>
<dbReference type="PATRIC" id="fig|279113.9.peg.3394"/>
<sequence length="43" mass="5108">MSVSGYIEGLLWGDINYAKKNVTRWLFYVRQNERPLDMDETTP</sequence>
<gene>
    <name evidence="1" type="ORF">CPter91_3435</name>
</gene>
<dbReference type="EMBL" id="CP013234">
    <property type="protein sequence ID" value="AMP05761.1"/>
    <property type="molecule type" value="Genomic_DNA"/>
</dbReference>
<protein>
    <submittedName>
        <fullName evidence="1">Uncharacterized protein</fullName>
    </submittedName>
</protein>
<organism evidence="1 2">
    <name type="scientific">Collimonas pratensis</name>
    <dbReference type="NCBI Taxonomy" id="279113"/>
    <lineage>
        <taxon>Bacteria</taxon>
        <taxon>Pseudomonadati</taxon>
        <taxon>Pseudomonadota</taxon>
        <taxon>Betaproteobacteria</taxon>
        <taxon>Burkholderiales</taxon>
        <taxon>Oxalobacteraceae</taxon>
        <taxon>Collimonas</taxon>
    </lineage>
</organism>
<name>A0A127Q6V3_9BURK</name>
<accession>A0A127Q6V3</accession>
<dbReference type="STRING" id="279113.CPter91_3435"/>
<evidence type="ECO:0000313" key="1">
    <source>
        <dbReference type="EMBL" id="AMP05761.1"/>
    </source>
</evidence>
<evidence type="ECO:0000313" key="2">
    <source>
        <dbReference type="Proteomes" id="UP000074561"/>
    </source>
</evidence>
<proteinExistence type="predicted"/>